<evidence type="ECO:0000259" key="4">
    <source>
        <dbReference type="Pfam" id="PF08240"/>
    </source>
</evidence>
<gene>
    <name evidence="5" type="ORF">N1032_13590</name>
</gene>
<organism evidence="5 6">
    <name type="scientific">Herbiconiux daphne</name>
    <dbReference type="NCBI Taxonomy" id="2970914"/>
    <lineage>
        <taxon>Bacteria</taxon>
        <taxon>Bacillati</taxon>
        <taxon>Actinomycetota</taxon>
        <taxon>Actinomycetes</taxon>
        <taxon>Micrococcales</taxon>
        <taxon>Microbacteriaceae</taxon>
        <taxon>Herbiconiux</taxon>
    </lineage>
</organism>
<keyword evidence="6" id="KW-1185">Reference proteome</keyword>
<evidence type="ECO:0000313" key="6">
    <source>
        <dbReference type="Proteomes" id="UP001165586"/>
    </source>
</evidence>
<dbReference type="Proteomes" id="UP001165586">
    <property type="component" value="Unassembled WGS sequence"/>
</dbReference>
<comment type="cofactor">
    <cofactor evidence="1">
        <name>Zn(2+)</name>
        <dbReference type="ChEBI" id="CHEBI:29105"/>
    </cofactor>
</comment>
<dbReference type="SUPFAM" id="SSF50129">
    <property type="entry name" value="GroES-like"/>
    <property type="match status" value="1"/>
</dbReference>
<feature type="domain" description="Alcohol dehydrogenase-like C-terminal" evidence="3">
    <location>
        <begin position="171"/>
        <end position="289"/>
    </location>
</feature>
<dbReference type="InterPro" id="IPR011032">
    <property type="entry name" value="GroES-like_sf"/>
</dbReference>
<dbReference type="Pfam" id="PF08240">
    <property type="entry name" value="ADH_N"/>
    <property type="match status" value="1"/>
</dbReference>
<dbReference type="InterPro" id="IPR013154">
    <property type="entry name" value="ADH-like_N"/>
</dbReference>
<proteinExistence type="predicted"/>
<dbReference type="PANTHER" id="PTHR43401">
    <property type="entry name" value="L-THREONINE 3-DEHYDROGENASE"/>
    <property type="match status" value="1"/>
</dbReference>
<dbReference type="Pfam" id="PF00107">
    <property type="entry name" value="ADH_zinc_N"/>
    <property type="match status" value="1"/>
</dbReference>
<evidence type="ECO:0000259" key="3">
    <source>
        <dbReference type="Pfam" id="PF00107"/>
    </source>
</evidence>
<protein>
    <submittedName>
        <fullName evidence="5">Alcohol dehydrogenase catalytic domain-containing protein</fullName>
    </submittedName>
</protein>
<dbReference type="RefSeq" id="WP_259539638.1">
    <property type="nucleotide sequence ID" value="NZ_JANLCJ010000004.1"/>
</dbReference>
<reference evidence="5" key="1">
    <citation type="submission" date="2022-08" db="EMBL/GenBank/DDBJ databases">
        <authorList>
            <person name="Deng Y."/>
            <person name="Han X.-F."/>
            <person name="Zhang Y.-Q."/>
        </authorList>
    </citation>
    <scope>NUCLEOTIDE SEQUENCE</scope>
    <source>
        <strain evidence="5">CPCC 203386</strain>
    </source>
</reference>
<keyword evidence="2" id="KW-0560">Oxidoreductase</keyword>
<dbReference type="InterPro" id="IPR013149">
    <property type="entry name" value="ADH-like_C"/>
</dbReference>
<evidence type="ECO:0000256" key="1">
    <source>
        <dbReference type="ARBA" id="ARBA00001947"/>
    </source>
</evidence>
<dbReference type="InterPro" id="IPR036291">
    <property type="entry name" value="NAD(P)-bd_dom_sf"/>
</dbReference>
<sequence>MRALVWRGPFSHQLEELDTPVAGPGEVLVEVARVGICGSDVTAHKGVMGISKPGAVRGHEFSGTVTDAAGSALAPGTRVSVDPVIPCGTCPACLDGRPSSCSAIRIVGVHRPGAFARYVAVPAGNAHPVPDSLSWEAAASAEPLAQARHDVLRAAELGPLGECLVIGSGSIGLWIVHALRLEGATGVTVVDPDAAKHDSARAAGAALCVSSADEVPAASFDTVFDVVGIAATRGAAISRARNGGTVIAVGLGADEVAVPWFDLVRREITVRGANCFTPADFEVALGWLADGTVAPAPGFRVVDLAEGGAVFDGIVDHTDAFSGKTFLAP</sequence>
<dbReference type="PANTHER" id="PTHR43401:SF2">
    <property type="entry name" value="L-THREONINE 3-DEHYDROGENASE"/>
    <property type="match status" value="1"/>
</dbReference>
<dbReference type="EMBL" id="JANLCJ010000004">
    <property type="protein sequence ID" value="MCS5734771.1"/>
    <property type="molecule type" value="Genomic_DNA"/>
</dbReference>
<feature type="domain" description="Alcohol dehydrogenase-like N-terminal" evidence="4">
    <location>
        <begin position="23"/>
        <end position="131"/>
    </location>
</feature>
<dbReference type="Gene3D" id="3.40.50.720">
    <property type="entry name" value="NAD(P)-binding Rossmann-like Domain"/>
    <property type="match status" value="1"/>
</dbReference>
<evidence type="ECO:0000256" key="2">
    <source>
        <dbReference type="ARBA" id="ARBA00023002"/>
    </source>
</evidence>
<dbReference type="InterPro" id="IPR050129">
    <property type="entry name" value="Zn_alcohol_dh"/>
</dbReference>
<name>A0ABT2H4D2_9MICO</name>
<dbReference type="Gene3D" id="3.90.180.10">
    <property type="entry name" value="Medium-chain alcohol dehydrogenases, catalytic domain"/>
    <property type="match status" value="1"/>
</dbReference>
<evidence type="ECO:0000313" key="5">
    <source>
        <dbReference type="EMBL" id="MCS5734771.1"/>
    </source>
</evidence>
<comment type="caution">
    <text evidence="5">The sequence shown here is derived from an EMBL/GenBank/DDBJ whole genome shotgun (WGS) entry which is preliminary data.</text>
</comment>
<dbReference type="SUPFAM" id="SSF51735">
    <property type="entry name" value="NAD(P)-binding Rossmann-fold domains"/>
    <property type="match status" value="1"/>
</dbReference>
<accession>A0ABT2H4D2</accession>